<evidence type="ECO:0000313" key="2">
    <source>
        <dbReference type="Proteomes" id="UP000077069"/>
    </source>
</evidence>
<dbReference type="PANTHER" id="PTHR31687">
    <property type="match status" value="1"/>
</dbReference>
<organism evidence="1 2">
    <name type="scientific">Paraphaeosphaeria sporulosa</name>
    <dbReference type="NCBI Taxonomy" id="1460663"/>
    <lineage>
        <taxon>Eukaryota</taxon>
        <taxon>Fungi</taxon>
        <taxon>Dikarya</taxon>
        <taxon>Ascomycota</taxon>
        <taxon>Pezizomycotina</taxon>
        <taxon>Dothideomycetes</taxon>
        <taxon>Pleosporomycetidae</taxon>
        <taxon>Pleosporales</taxon>
        <taxon>Massarineae</taxon>
        <taxon>Didymosphaeriaceae</taxon>
        <taxon>Paraphaeosphaeria</taxon>
    </lineage>
</organism>
<name>A0A177D0J4_9PLEO</name>
<keyword evidence="2" id="KW-1185">Reference proteome</keyword>
<dbReference type="PANTHER" id="PTHR31687:SF3">
    <property type="entry name" value="PROTEIN URG3"/>
    <property type="match status" value="1"/>
</dbReference>
<accession>A0A177D0J4</accession>
<dbReference type="Pfam" id="PF07958">
    <property type="entry name" value="DUF1688"/>
    <property type="match status" value="1"/>
</dbReference>
<dbReference type="STRING" id="1460663.A0A177D0J4"/>
<dbReference type="InterPro" id="IPR012469">
    <property type="entry name" value="DUF1688"/>
</dbReference>
<dbReference type="InParanoid" id="A0A177D0J4"/>
<dbReference type="RefSeq" id="XP_018043336.1">
    <property type="nucleotide sequence ID" value="XM_018177440.1"/>
</dbReference>
<dbReference type="GeneID" id="28760926"/>
<gene>
    <name evidence="1" type="ORF">CC84DRAFT_1160210</name>
</gene>
<dbReference type="AlphaFoldDB" id="A0A177D0J4"/>
<evidence type="ECO:0000313" key="1">
    <source>
        <dbReference type="EMBL" id="OAG12971.1"/>
    </source>
</evidence>
<sequence length="431" mass="47741">MDAQVKYLLSLDAIRDRAKIVGEAAKAGKLSHFNVHDEKLGAVADYVTAVIKRDYGPDKYGQIPPHGRWQHFEVGNQPRIDDLLSQWKTEGHDDKELTRRLIDLFFVSVLLDAGAGDHWRYVEPGTEQMFERSEGIAVASLYMFKEGAFASLQANKMIVDGKGLEQLTSSALATGFQISDRNPMLGVDSRTNLLKSLGTSLLAHSNVFGPEGRPGNIVDYMLKTATDTSSLDILRFWDVLQELLIPIWPRDRTVVHGCPIGDAWPLSTLRTASSSTSVPNTTDADFIQPFHKLTQWLTYSLTVPFTRLLKLTWTHMDSMTALPEYRNGGLFVDLGVLSLKPDTLKRGLASSGGALPQFGAGDDAVVEWRAMTLVLIDKLYAMVKERMNGVELSMAQLLEAGTWKSGREVAKEKRPDTKSSPILIESDGTVF</sequence>
<dbReference type="EMBL" id="KV441548">
    <property type="protein sequence ID" value="OAG12971.1"/>
    <property type="molecule type" value="Genomic_DNA"/>
</dbReference>
<dbReference type="OrthoDB" id="2153176at2759"/>
<protein>
    <submittedName>
        <fullName evidence="1">DUF1688-domain-containing protein</fullName>
    </submittedName>
</protein>
<proteinExistence type="predicted"/>
<reference evidence="1 2" key="1">
    <citation type="submission" date="2016-05" db="EMBL/GenBank/DDBJ databases">
        <title>Comparative analysis of secretome profiles of manganese(II)-oxidizing ascomycete fungi.</title>
        <authorList>
            <consortium name="DOE Joint Genome Institute"/>
            <person name="Zeiner C.A."/>
            <person name="Purvine S.O."/>
            <person name="Zink E.M."/>
            <person name="Wu S."/>
            <person name="Pasa-Tolic L."/>
            <person name="Chaput D.L."/>
            <person name="Haridas S."/>
            <person name="Grigoriev I.V."/>
            <person name="Santelli C.M."/>
            <person name="Hansel C.M."/>
        </authorList>
    </citation>
    <scope>NUCLEOTIDE SEQUENCE [LARGE SCALE GENOMIC DNA]</scope>
    <source>
        <strain evidence="1 2">AP3s5-JAC2a</strain>
    </source>
</reference>
<dbReference type="Proteomes" id="UP000077069">
    <property type="component" value="Unassembled WGS sequence"/>
</dbReference>